<feature type="transmembrane region" description="Helical" evidence="2">
    <location>
        <begin position="257"/>
        <end position="279"/>
    </location>
</feature>
<feature type="transmembrane region" description="Helical" evidence="2">
    <location>
        <begin position="189"/>
        <end position="207"/>
    </location>
</feature>
<dbReference type="AlphaFoldDB" id="A0A922TNB8"/>
<evidence type="ECO:0000313" key="4">
    <source>
        <dbReference type="Proteomes" id="UP000051085"/>
    </source>
</evidence>
<comment type="caution">
    <text evidence="3">The sequence shown here is derived from an EMBL/GenBank/DDBJ whole genome shotgun (WGS) entry which is preliminary data.</text>
</comment>
<feature type="transmembrane region" description="Helical" evidence="2">
    <location>
        <begin position="40"/>
        <end position="62"/>
    </location>
</feature>
<keyword evidence="2" id="KW-1133">Transmembrane helix</keyword>
<dbReference type="RefSeq" id="WP_057807019.1">
    <property type="nucleotide sequence ID" value="NZ_AZGO01000049.1"/>
</dbReference>
<feature type="transmembrane region" description="Helical" evidence="2">
    <location>
        <begin position="219"/>
        <end position="237"/>
    </location>
</feature>
<feature type="region of interest" description="Disordered" evidence="1">
    <location>
        <begin position="1"/>
        <end position="31"/>
    </location>
</feature>
<evidence type="ECO:0000256" key="1">
    <source>
        <dbReference type="SAM" id="MobiDB-lite"/>
    </source>
</evidence>
<keyword evidence="2" id="KW-0472">Membrane</keyword>
<dbReference type="EMBL" id="AZGO01000049">
    <property type="protein sequence ID" value="KRM36360.1"/>
    <property type="molecule type" value="Genomic_DNA"/>
</dbReference>
<protein>
    <submittedName>
        <fullName evidence="3">Uncharacterized protein</fullName>
    </submittedName>
</protein>
<proteinExistence type="predicted"/>
<gene>
    <name evidence="3" type="ORF">FD34_GL000063</name>
</gene>
<organism evidence="3 4">
    <name type="scientific">Limosilactobacillus pontis DSM 8475</name>
    <dbReference type="NCBI Taxonomy" id="1423794"/>
    <lineage>
        <taxon>Bacteria</taxon>
        <taxon>Bacillati</taxon>
        <taxon>Bacillota</taxon>
        <taxon>Bacilli</taxon>
        <taxon>Lactobacillales</taxon>
        <taxon>Lactobacillaceae</taxon>
        <taxon>Limosilactobacillus</taxon>
    </lineage>
</organism>
<accession>A0A922TNB8</accession>
<keyword evidence="2" id="KW-0812">Transmembrane</keyword>
<name>A0A922TNB8_9LACO</name>
<evidence type="ECO:0000256" key="2">
    <source>
        <dbReference type="SAM" id="Phobius"/>
    </source>
</evidence>
<feature type="compositionally biased region" description="Basic and acidic residues" evidence="1">
    <location>
        <begin position="1"/>
        <end position="11"/>
    </location>
</feature>
<evidence type="ECO:0000313" key="3">
    <source>
        <dbReference type="EMBL" id="KRM36360.1"/>
    </source>
</evidence>
<sequence length="290" mass="31485">MTTRSELRAQRETAQQETVQQDEVKAVPEPNPAPVRRHHFFNFWGTIFLVLFVLSMILNATILNPKFILHEVHDSVVETTITDQVNGALERYGVPTSIMTDKDTDHLLTQAVNQVYAGKNIHLDLNQVTQRAGATADNELAQYGLAGVGSAVSANLGQNVNNVVNSQLNTPMVARLVSGIHLARLTSNAVFMVTGIGLLILAVIAVLGRHFARSFSRMGLWTVVIDGALCTAVGKLAPQVAADQPDYTAFVAQLATAFLHTTVATIGLVLAVTIALFIWRMVGSRLLSHR</sequence>
<feature type="compositionally biased region" description="Polar residues" evidence="1">
    <location>
        <begin position="12"/>
        <end position="21"/>
    </location>
</feature>
<dbReference type="GeneID" id="87978528"/>
<reference evidence="3 4" key="1">
    <citation type="journal article" date="2015" name="Genome Announc.">
        <title>Expanding the biotechnology potential of lactobacilli through comparative genomics of 213 strains and associated genera.</title>
        <authorList>
            <person name="Sun Z."/>
            <person name="Harris H.M."/>
            <person name="McCann A."/>
            <person name="Guo C."/>
            <person name="Argimon S."/>
            <person name="Zhang W."/>
            <person name="Yang X."/>
            <person name="Jeffery I.B."/>
            <person name="Cooney J.C."/>
            <person name="Kagawa T.F."/>
            <person name="Liu W."/>
            <person name="Song Y."/>
            <person name="Salvetti E."/>
            <person name="Wrobel A."/>
            <person name="Rasinkangas P."/>
            <person name="Parkhill J."/>
            <person name="Rea M.C."/>
            <person name="O'Sullivan O."/>
            <person name="Ritari J."/>
            <person name="Douillard F.P."/>
            <person name="Paul Ross R."/>
            <person name="Yang R."/>
            <person name="Briner A.E."/>
            <person name="Felis G.E."/>
            <person name="de Vos W.M."/>
            <person name="Barrangou R."/>
            <person name="Klaenhammer T.R."/>
            <person name="Caufield P.W."/>
            <person name="Cui Y."/>
            <person name="Zhang H."/>
            <person name="O'Toole P.W."/>
        </authorList>
    </citation>
    <scope>NUCLEOTIDE SEQUENCE [LARGE SCALE GENOMIC DNA]</scope>
    <source>
        <strain evidence="3 4">DSM 8475</strain>
    </source>
</reference>
<dbReference type="Proteomes" id="UP000051085">
    <property type="component" value="Unassembled WGS sequence"/>
</dbReference>